<dbReference type="Proteomes" id="UP000018957">
    <property type="component" value="Unassembled WGS sequence"/>
</dbReference>
<evidence type="ECO:0000313" key="2">
    <source>
        <dbReference type="Proteomes" id="UP000018957"/>
    </source>
</evidence>
<name>W3VAI9_9GAMM</name>
<organism evidence="1 2">
    <name type="scientific">Photorhabdus khanii NC19</name>
    <dbReference type="NCBI Taxonomy" id="1004151"/>
    <lineage>
        <taxon>Bacteria</taxon>
        <taxon>Pseudomonadati</taxon>
        <taxon>Pseudomonadota</taxon>
        <taxon>Gammaproteobacteria</taxon>
        <taxon>Enterobacterales</taxon>
        <taxon>Morganellaceae</taxon>
        <taxon>Photorhabdus</taxon>
    </lineage>
</organism>
<accession>W3VAI9</accession>
<dbReference type="EMBL" id="AYSJ01000002">
    <property type="protein sequence ID" value="ETS32956.1"/>
    <property type="molecule type" value="Genomic_DNA"/>
</dbReference>
<sequence>MAQDFYSLQEMAPRFGVDADVFIKAWLDEKLPLYIHFGSDSPPCTIRRCIPRQLHEYARDDILYGRDLYQSKDSPDHDTLIFIPEHPLSAHLEVKAQYELEEGAGPGLGAYYEYRYRGSARGYWLAKPTSVTHLSQGRYLLTDKDSVGDVTVHALDIFDYLIFSKPAYILQLSLFARVNEVRELFPDVSDSVTEEKINLMGNIGDTSALTKKRPAKMFFALYLIIHEWCAKNKKGEPTLSNVVDYLKTVCDKSPELGTITRWAERPELESNIEKRWMPRQEIALYFLLRVYCEEKKSENHHWQ</sequence>
<gene>
    <name evidence="1" type="ORF">PTE_00100</name>
</gene>
<dbReference type="PATRIC" id="fig|1004151.3.peg.113"/>
<protein>
    <submittedName>
        <fullName evidence="1">Uncharacterized protein</fullName>
    </submittedName>
</protein>
<evidence type="ECO:0000313" key="1">
    <source>
        <dbReference type="EMBL" id="ETS32956.1"/>
    </source>
</evidence>
<reference evidence="1 2" key="1">
    <citation type="submission" date="2013-11" db="EMBL/GenBank/DDBJ databases">
        <title>Elucidation of the Photorhabdus temperata genome and generation of transposon mutant library to identify motility mutants.</title>
        <authorList>
            <person name="Hurst S.G.IV."/>
            <person name="Micheals B."/>
            <person name="Abebe-Akele F."/>
            <person name="Rowedder H."/>
            <person name="Bullock H."/>
            <person name="Jackobeck R."/>
            <person name="Janicki E."/>
            <person name="Tisa L.S."/>
        </authorList>
    </citation>
    <scope>NUCLEOTIDE SEQUENCE [LARGE SCALE GENOMIC DNA]</scope>
    <source>
        <strain evidence="1 2">NC19</strain>
    </source>
</reference>
<proteinExistence type="predicted"/>
<keyword evidence="2" id="KW-1185">Reference proteome</keyword>
<dbReference type="AlphaFoldDB" id="W3VAI9"/>
<comment type="caution">
    <text evidence="1">The sequence shown here is derived from an EMBL/GenBank/DDBJ whole genome shotgun (WGS) entry which is preliminary data.</text>
</comment>
<dbReference type="RefSeq" id="WP_036842181.1">
    <property type="nucleotide sequence ID" value="NZ_AYSJ01000002.1"/>
</dbReference>